<evidence type="ECO:0000256" key="1">
    <source>
        <dbReference type="SAM" id="Phobius"/>
    </source>
</evidence>
<proteinExistence type="predicted"/>
<evidence type="ECO:0000313" key="2">
    <source>
        <dbReference type="EMBL" id="MFL7904697.1"/>
    </source>
</evidence>
<keyword evidence="3" id="KW-1185">Reference proteome</keyword>
<protein>
    <recommendedName>
        <fullName evidence="4">Holin</fullName>
    </recommendedName>
</protein>
<organism evidence="2 3">
    <name type="scientific">Azospirillum argentinense</name>
    <dbReference type="NCBI Taxonomy" id="2970906"/>
    <lineage>
        <taxon>Bacteria</taxon>
        <taxon>Pseudomonadati</taxon>
        <taxon>Pseudomonadota</taxon>
        <taxon>Alphaproteobacteria</taxon>
        <taxon>Rhodospirillales</taxon>
        <taxon>Azospirillaceae</taxon>
        <taxon>Azospirillum</taxon>
    </lineage>
</organism>
<feature type="transmembrane region" description="Helical" evidence="1">
    <location>
        <begin position="20"/>
        <end position="39"/>
    </location>
</feature>
<comment type="caution">
    <text evidence="2">The sequence shown here is derived from an EMBL/GenBank/DDBJ whole genome shotgun (WGS) entry which is preliminary data.</text>
</comment>
<sequence>MSMIPDTGSDTKSWWKSRTIIGVAITVGSTVAGLAGYGIPADLQGQAVDLVMSGGALVGAAVSFWGRLKATRTIR</sequence>
<evidence type="ECO:0008006" key="4">
    <source>
        <dbReference type="Google" id="ProtNLM"/>
    </source>
</evidence>
<reference evidence="2 3" key="1">
    <citation type="submission" date="2024-11" db="EMBL/GenBank/DDBJ databases">
        <title>Draft genome sequences of two bacteria associated to sugarcane roots in Colombia.</title>
        <authorList>
            <person name="Pardo-Diaz S."/>
            <person name="Masmela-Mendoza J."/>
            <person name="Delgadillo-Duran P."/>
            <person name="Bautista E.J."/>
            <person name="Rojas-Tapias D.F."/>
        </authorList>
    </citation>
    <scope>NUCLEOTIDE SEQUENCE [LARGE SCALE GENOMIC DNA]</scope>
    <source>
        <strain evidence="2 3">Ap18</strain>
    </source>
</reference>
<keyword evidence="1" id="KW-0472">Membrane</keyword>
<name>A0ABW8VJR3_9PROT</name>
<evidence type="ECO:0000313" key="3">
    <source>
        <dbReference type="Proteomes" id="UP001628281"/>
    </source>
</evidence>
<dbReference type="RefSeq" id="WP_407825448.1">
    <property type="nucleotide sequence ID" value="NZ_JBJLSN010000055.1"/>
</dbReference>
<accession>A0ABW8VJR3</accession>
<keyword evidence="1" id="KW-0812">Transmembrane</keyword>
<keyword evidence="1" id="KW-1133">Transmembrane helix</keyword>
<dbReference type="Proteomes" id="UP001628281">
    <property type="component" value="Unassembled WGS sequence"/>
</dbReference>
<gene>
    <name evidence="2" type="ORF">ACJ41P_26455</name>
</gene>
<dbReference type="EMBL" id="JBJLSN010000055">
    <property type="protein sequence ID" value="MFL7904697.1"/>
    <property type="molecule type" value="Genomic_DNA"/>
</dbReference>
<feature type="transmembrane region" description="Helical" evidence="1">
    <location>
        <begin position="51"/>
        <end position="68"/>
    </location>
</feature>